<accession>A0A8D8NS14</accession>
<protein>
    <submittedName>
        <fullName evidence="1">(northern house mosquito) hypothetical protein</fullName>
    </submittedName>
</protein>
<dbReference type="EMBL" id="HBUE01187003">
    <property type="protein sequence ID" value="CAG6523165.1"/>
    <property type="molecule type" value="Transcribed_RNA"/>
</dbReference>
<reference evidence="1" key="1">
    <citation type="submission" date="2021-05" db="EMBL/GenBank/DDBJ databases">
        <authorList>
            <person name="Alioto T."/>
            <person name="Alioto T."/>
            <person name="Gomez Garrido J."/>
        </authorList>
    </citation>
    <scope>NUCLEOTIDE SEQUENCE</scope>
</reference>
<sequence length="102" mass="10891">MVRSDVPRVPGSARMYARNVLEATGVQVPTRMDWNSLSNADLRAQLQPRARLLPPAGRVPLPNGMDGTGVLQVSSVSGLRQRGLSTSVGMQLQAGLGRNAVR</sequence>
<dbReference type="EMBL" id="HBUE01292763">
    <property type="protein sequence ID" value="CAG6574823.1"/>
    <property type="molecule type" value="Transcribed_RNA"/>
</dbReference>
<name>A0A8D8NS14_CULPI</name>
<organism evidence="1">
    <name type="scientific">Culex pipiens</name>
    <name type="common">House mosquito</name>
    <dbReference type="NCBI Taxonomy" id="7175"/>
    <lineage>
        <taxon>Eukaryota</taxon>
        <taxon>Metazoa</taxon>
        <taxon>Ecdysozoa</taxon>
        <taxon>Arthropoda</taxon>
        <taxon>Hexapoda</taxon>
        <taxon>Insecta</taxon>
        <taxon>Pterygota</taxon>
        <taxon>Neoptera</taxon>
        <taxon>Endopterygota</taxon>
        <taxon>Diptera</taxon>
        <taxon>Nematocera</taxon>
        <taxon>Culicoidea</taxon>
        <taxon>Culicidae</taxon>
        <taxon>Culicinae</taxon>
        <taxon>Culicini</taxon>
        <taxon>Culex</taxon>
        <taxon>Culex</taxon>
    </lineage>
</organism>
<dbReference type="AlphaFoldDB" id="A0A8D8NS14"/>
<dbReference type="EMBL" id="HBUE01016432">
    <property type="protein sequence ID" value="CAG6450516.1"/>
    <property type="molecule type" value="Transcribed_RNA"/>
</dbReference>
<evidence type="ECO:0000313" key="1">
    <source>
        <dbReference type="EMBL" id="CAG6574823.1"/>
    </source>
</evidence>
<proteinExistence type="predicted"/>
<dbReference type="EMBL" id="HBUE01187004">
    <property type="protein sequence ID" value="CAG6523167.1"/>
    <property type="molecule type" value="Transcribed_RNA"/>
</dbReference>
<dbReference type="EMBL" id="HBUE01016431">
    <property type="protein sequence ID" value="CAG6450514.1"/>
    <property type="molecule type" value="Transcribed_RNA"/>
</dbReference>
<dbReference type="EMBL" id="HBUE01292762">
    <property type="protein sequence ID" value="CAG6574821.1"/>
    <property type="molecule type" value="Transcribed_RNA"/>
</dbReference>